<keyword evidence="4" id="KW-1133">Transmembrane helix</keyword>
<feature type="transmembrane region" description="Helical" evidence="4">
    <location>
        <begin position="604"/>
        <end position="629"/>
    </location>
</feature>
<keyword evidence="4" id="KW-0472">Membrane</keyword>
<keyword evidence="1" id="KW-0433">Leucine-rich repeat</keyword>
<evidence type="ECO:0000256" key="3">
    <source>
        <dbReference type="SAM" id="MobiDB-lite"/>
    </source>
</evidence>
<keyword evidence="7" id="KW-1185">Reference proteome</keyword>
<dbReference type="InterPro" id="IPR001611">
    <property type="entry name" value="Leu-rich_rpt"/>
</dbReference>
<feature type="chain" id="PRO_5046815503" description="Leucine Rich repeat-containing domain protein" evidence="5">
    <location>
        <begin position="30"/>
        <end position="683"/>
    </location>
</feature>
<keyword evidence="5" id="KW-0732">Signal</keyword>
<evidence type="ECO:0000256" key="2">
    <source>
        <dbReference type="ARBA" id="ARBA00022737"/>
    </source>
</evidence>
<dbReference type="Gene3D" id="3.80.10.10">
    <property type="entry name" value="Ribonuclease Inhibitor"/>
    <property type="match status" value="2"/>
</dbReference>
<name>A0ABR1D098_NECAM</name>
<keyword evidence="4" id="KW-0812">Transmembrane</keyword>
<dbReference type="PROSITE" id="PS51450">
    <property type="entry name" value="LRR"/>
    <property type="match status" value="4"/>
</dbReference>
<dbReference type="PANTHER" id="PTHR24366:SF96">
    <property type="entry name" value="LEUCINE RICH REPEAT CONTAINING 53"/>
    <property type="match status" value="1"/>
</dbReference>
<keyword evidence="2" id="KW-0677">Repeat</keyword>
<dbReference type="InterPro" id="IPR003591">
    <property type="entry name" value="Leu-rich_rpt_typical-subtyp"/>
</dbReference>
<feature type="region of interest" description="Disordered" evidence="3">
    <location>
        <begin position="663"/>
        <end position="683"/>
    </location>
</feature>
<evidence type="ECO:0000256" key="1">
    <source>
        <dbReference type="ARBA" id="ARBA00022614"/>
    </source>
</evidence>
<dbReference type="SMART" id="SM00365">
    <property type="entry name" value="LRR_SD22"/>
    <property type="match status" value="6"/>
</dbReference>
<proteinExistence type="predicted"/>
<reference evidence="6 7" key="1">
    <citation type="submission" date="2023-08" db="EMBL/GenBank/DDBJ databases">
        <title>A Necator americanus chromosomal reference genome.</title>
        <authorList>
            <person name="Ilik V."/>
            <person name="Petrzelkova K.J."/>
            <person name="Pardy F."/>
            <person name="Fuh T."/>
            <person name="Niatou-Singa F.S."/>
            <person name="Gouil Q."/>
            <person name="Baker L."/>
            <person name="Ritchie M.E."/>
            <person name="Jex A.R."/>
            <person name="Gazzola D."/>
            <person name="Li H."/>
            <person name="Toshio Fujiwara R."/>
            <person name="Zhan B."/>
            <person name="Aroian R.V."/>
            <person name="Pafco B."/>
            <person name="Schwarz E.M."/>
        </authorList>
    </citation>
    <scope>NUCLEOTIDE SEQUENCE [LARGE SCALE GENOMIC DNA]</scope>
    <source>
        <strain evidence="6 7">Aroian</strain>
        <tissue evidence="6">Whole animal</tissue>
    </source>
</reference>
<organism evidence="6 7">
    <name type="scientific">Necator americanus</name>
    <name type="common">Human hookworm</name>
    <dbReference type="NCBI Taxonomy" id="51031"/>
    <lineage>
        <taxon>Eukaryota</taxon>
        <taxon>Metazoa</taxon>
        <taxon>Ecdysozoa</taxon>
        <taxon>Nematoda</taxon>
        <taxon>Chromadorea</taxon>
        <taxon>Rhabditida</taxon>
        <taxon>Rhabditina</taxon>
        <taxon>Rhabditomorpha</taxon>
        <taxon>Strongyloidea</taxon>
        <taxon>Ancylostomatidae</taxon>
        <taxon>Bunostominae</taxon>
        <taxon>Necator</taxon>
    </lineage>
</organism>
<dbReference type="SUPFAM" id="SSF52058">
    <property type="entry name" value="L domain-like"/>
    <property type="match status" value="1"/>
</dbReference>
<dbReference type="SMART" id="SM00369">
    <property type="entry name" value="LRR_TYP"/>
    <property type="match status" value="11"/>
</dbReference>
<evidence type="ECO:0008006" key="8">
    <source>
        <dbReference type="Google" id="ProtNLM"/>
    </source>
</evidence>
<gene>
    <name evidence="6" type="primary">Necator_chrIII.g11736</name>
    <name evidence="6" type="ORF">RB195_010971</name>
</gene>
<accession>A0ABR1D098</accession>
<evidence type="ECO:0000313" key="7">
    <source>
        <dbReference type="Proteomes" id="UP001303046"/>
    </source>
</evidence>
<dbReference type="PANTHER" id="PTHR24366">
    <property type="entry name" value="IG(IMMUNOGLOBULIN) AND LRR(LEUCINE RICH REPEAT) DOMAINS"/>
    <property type="match status" value="1"/>
</dbReference>
<dbReference type="Pfam" id="PF13855">
    <property type="entry name" value="LRR_8"/>
    <property type="match status" value="2"/>
</dbReference>
<comment type="caution">
    <text evidence="6">The sequence shown here is derived from an EMBL/GenBank/DDBJ whole genome shotgun (WGS) entry which is preliminary data.</text>
</comment>
<evidence type="ECO:0000256" key="5">
    <source>
        <dbReference type="SAM" id="SignalP"/>
    </source>
</evidence>
<dbReference type="EMBL" id="JAVFWL010000003">
    <property type="protein sequence ID" value="KAK6743991.1"/>
    <property type="molecule type" value="Genomic_DNA"/>
</dbReference>
<evidence type="ECO:0000313" key="6">
    <source>
        <dbReference type="EMBL" id="KAK6743991.1"/>
    </source>
</evidence>
<evidence type="ECO:0000256" key="4">
    <source>
        <dbReference type="SAM" id="Phobius"/>
    </source>
</evidence>
<dbReference type="Proteomes" id="UP001303046">
    <property type="component" value="Unassembled WGS sequence"/>
</dbReference>
<feature type="compositionally biased region" description="Basic and acidic residues" evidence="3">
    <location>
        <begin position="665"/>
        <end position="683"/>
    </location>
</feature>
<feature type="signal peptide" evidence="5">
    <location>
        <begin position="1"/>
        <end position="29"/>
    </location>
</feature>
<protein>
    <recommendedName>
        <fullName evidence="8">Leucine Rich repeat-containing domain protein</fullName>
    </recommendedName>
</protein>
<dbReference type="InterPro" id="IPR032675">
    <property type="entry name" value="LRR_dom_sf"/>
</dbReference>
<sequence length="683" mass="75983">MSLLRLPVSKPILAMLYVLLQLLIGEINAYLDDFRSGSPPIAQYSAAVRAYEFSVVYDTCICGHVYLTKLITRVGSKEQYRLRDFLRSPSINGFREDHKSTTDDVMLRLSIFALVVAIARTEPDCAAIDRAFRAAADANETEACKCFYKGFDATIDGITIGCSDQTLPHISKALHSVNESFPEKVRIWDCHITIIPSDMFDQVKPKYLSIERSFLALLRENALGTIGPRLHGLYLRNNHLKGINRSMLQGLTSLLELDLSGNRINTLSTGVFDLTPELRELSLNDNDITTIEDGTFGKLTSLKKLSLSGNQISTITKNMFKGLDSLEVLNLQNNQITSIDWSAFANLKQLRTLDLGTNHATNVEIRGLENLQKLFLNNNSINSLKSVSLRDLPSLILLSLDRNSISEIADGDLSGLARSTRLESLTIAANNISQISQRAFSPVQHLNVLAMQNNQLTTLTKDGQSYLRPLRRLTTLLLSGNQLRSIGEHDLPRTLTVLAADHNLLEKIDVKAFEGMTLHKLFINNNKLPFLPRHTFDSISFDTLEAIDITSNAWQCVCGEEWLGDWLEKAGDSDVGDGVLGCLVTAARRCGVDPQMEKDEARSVWVTVTASILAAVSLLILIAIAFLYISDGKQRVVLMRPLSRRTNSDLHKLIADVDPLIARDVPPRKPPSGDKKRVRFEEN</sequence>